<feature type="transmembrane region" description="Helical" evidence="8">
    <location>
        <begin position="76"/>
        <end position="95"/>
    </location>
</feature>
<feature type="transmembrane region" description="Helical" evidence="8">
    <location>
        <begin position="104"/>
        <end position="124"/>
    </location>
</feature>
<dbReference type="Pfam" id="PF00822">
    <property type="entry name" value="PMP22_Claudin"/>
    <property type="match status" value="1"/>
</dbReference>
<evidence type="ECO:0000256" key="2">
    <source>
        <dbReference type="ARBA" id="ARBA00022427"/>
    </source>
</evidence>
<dbReference type="AlphaFoldDB" id="A0A8V0ZS45"/>
<dbReference type="GO" id="GO:0005198">
    <property type="term" value="F:structural molecule activity"/>
    <property type="evidence" value="ECO:0007669"/>
    <property type="project" value="InterPro"/>
</dbReference>
<keyword evidence="11" id="KW-1185">Reference proteome</keyword>
<feature type="transmembrane region" description="Helical" evidence="8">
    <location>
        <begin position="144"/>
        <end position="164"/>
    </location>
</feature>
<dbReference type="FunCoup" id="A0A8V0ZS45">
    <property type="interactions" value="171"/>
</dbReference>
<evidence type="ECO:0000256" key="9">
    <source>
        <dbReference type="SAM" id="MobiDB-lite"/>
    </source>
</evidence>
<dbReference type="PRINTS" id="PR01077">
    <property type="entry name" value="CLAUDIN"/>
</dbReference>
<feature type="region of interest" description="Disordered" evidence="9">
    <location>
        <begin position="223"/>
        <end position="248"/>
    </location>
</feature>
<feature type="compositionally biased region" description="Polar residues" evidence="9">
    <location>
        <begin position="225"/>
        <end position="234"/>
    </location>
</feature>
<dbReference type="InterPro" id="IPR006187">
    <property type="entry name" value="Claudin"/>
</dbReference>
<feature type="transmembrane region" description="Helical" evidence="8">
    <location>
        <begin position="185"/>
        <end position="203"/>
    </location>
</feature>
<dbReference type="GO" id="GO:0005886">
    <property type="term" value="C:plasma membrane"/>
    <property type="evidence" value="ECO:0000318"/>
    <property type="project" value="GO_Central"/>
</dbReference>
<keyword evidence="6 8" id="KW-1133">Transmembrane helix</keyword>
<keyword evidence="5 8" id="KW-0965">Cell junction</keyword>
<evidence type="ECO:0000256" key="8">
    <source>
        <dbReference type="RuleBase" id="RU060637"/>
    </source>
</evidence>
<comment type="function">
    <text evidence="8">Claudins function as major constituents of the tight junction complexes that regulate the permeability of epithelia.</text>
</comment>
<evidence type="ECO:0000313" key="10">
    <source>
        <dbReference type="Ensembl" id="ENSGALP00010036301.1"/>
    </source>
</evidence>
<evidence type="ECO:0000256" key="4">
    <source>
        <dbReference type="ARBA" id="ARBA00022692"/>
    </source>
</evidence>
<evidence type="ECO:0000256" key="7">
    <source>
        <dbReference type="ARBA" id="ARBA00023136"/>
    </source>
</evidence>
<dbReference type="GO" id="GO:0070830">
    <property type="term" value="P:bicellular tight junction assembly"/>
    <property type="evidence" value="ECO:0000318"/>
    <property type="project" value="GO_Central"/>
</dbReference>
<reference evidence="10" key="3">
    <citation type="submission" date="2025-09" db="UniProtKB">
        <authorList>
            <consortium name="Ensembl"/>
        </authorList>
    </citation>
    <scope>IDENTIFICATION</scope>
    <source>
        <strain evidence="10">broiler</strain>
    </source>
</reference>
<evidence type="ECO:0000256" key="5">
    <source>
        <dbReference type="ARBA" id="ARBA00022949"/>
    </source>
</evidence>
<keyword evidence="2 8" id="KW-0796">Tight junction</keyword>
<evidence type="ECO:0007829" key="12">
    <source>
        <dbReference type="PeptideAtlas" id="A0A8V0ZS45"/>
    </source>
</evidence>
<dbReference type="GO" id="GO:0005923">
    <property type="term" value="C:bicellular tight junction"/>
    <property type="evidence" value="ECO:0000318"/>
    <property type="project" value="GO_Central"/>
</dbReference>
<reference evidence="10" key="1">
    <citation type="submission" date="2020-11" db="EMBL/GenBank/DDBJ databases">
        <title>Gallus gallus (Chicken) genome, bGalGal1, GRCg7b, maternal haplotype autosomes + Z &amp; W.</title>
        <authorList>
            <person name="Warren W."/>
            <person name="Formenti G."/>
            <person name="Fedrigo O."/>
            <person name="Haase B."/>
            <person name="Mountcastle J."/>
            <person name="Balacco J."/>
            <person name="Tracey A."/>
            <person name="Schneider V."/>
            <person name="Okimoto R."/>
            <person name="Cheng H."/>
            <person name="Hawken R."/>
            <person name="Howe K."/>
            <person name="Jarvis E.D."/>
        </authorList>
    </citation>
    <scope>NUCLEOTIDE SEQUENCE [LARGE SCALE GENOMIC DNA]</scope>
    <source>
        <strain evidence="10">Broiler</strain>
    </source>
</reference>
<dbReference type="GeneTree" id="ENSGT00940000157650"/>
<dbReference type="PANTHER" id="PTHR12002">
    <property type="entry name" value="CLAUDIN"/>
    <property type="match status" value="1"/>
</dbReference>
<accession>A0A8V0ZS45</accession>
<evidence type="ECO:0000313" key="11">
    <source>
        <dbReference type="Proteomes" id="UP000000539"/>
    </source>
</evidence>
<dbReference type="Proteomes" id="UP000000539">
    <property type="component" value="Chromosome 9"/>
</dbReference>
<keyword evidence="3 8" id="KW-1003">Cell membrane</keyword>
<dbReference type="Ensembl" id="ENSGALT00010059446.1">
    <property type="protein sequence ID" value="ENSGALP00010036301.1"/>
    <property type="gene ID" value="ENSGALG00010024374.1"/>
</dbReference>
<evidence type="ECO:0000256" key="6">
    <source>
        <dbReference type="ARBA" id="ARBA00022989"/>
    </source>
</evidence>
<name>A0A8V0ZS45_CHICK</name>
<dbReference type="Gene3D" id="1.20.140.150">
    <property type="match status" value="1"/>
</dbReference>
<dbReference type="InterPro" id="IPR017974">
    <property type="entry name" value="Claudin_CS"/>
</dbReference>
<keyword evidence="12" id="KW-1267">Proteomics identification</keyword>
<keyword evidence="4 8" id="KW-0812">Transmembrane</keyword>
<comment type="similarity">
    <text evidence="1 8">Belongs to the claudin family.</text>
</comment>
<dbReference type="InterPro" id="IPR004031">
    <property type="entry name" value="PMP22/EMP/MP20/Claudin"/>
</dbReference>
<protein>
    <recommendedName>
        <fullName evidence="8">Claudin</fullName>
    </recommendedName>
</protein>
<comment type="subcellular location">
    <subcellularLocation>
        <location evidence="8">Cell junction</location>
        <location evidence="8">Tight junction</location>
    </subcellularLocation>
    <subcellularLocation>
        <location evidence="8">Cell membrane</location>
        <topology evidence="8">Multi-pass membrane protein</topology>
    </subcellularLocation>
</comment>
<evidence type="ECO:0000256" key="1">
    <source>
        <dbReference type="ARBA" id="ARBA00008295"/>
    </source>
</evidence>
<reference evidence="10" key="2">
    <citation type="submission" date="2025-08" db="UniProtKB">
        <authorList>
            <consortium name="Ensembl"/>
        </authorList>
    </citation>
    <scope>IDENTIFICATION</scope>
    <source>
        <strain evidence="10">broiler</strain>
    </source>
</reference>
<keyword evidence="7 8" id="KW-0472">Membrane</keyword>
<organism evidence="10 11">
    <name type="scientific">Gallus gallus</name>
    <name type="common">Chicken</name>
    <dbReference type="NCBI Taxonomy" id="9031"/>
    <lineage>
        <taxon>Eukaryota</taxon>
        <taxon>Metazoa</taxon>
        <taxon>Chordata</taxon>
        <taxon>Craniata</taxon>
        <taxon>Vertebrata</taxon>
        <taxon>Euteleostomi</taxon>
        <taxon>Archelosauria</taxon>
        <taxon>Archosauria</taxon>
        <taxon>Dinosauria</taxon>
        <taxon>Saurischia</taxon>
        <taxon>Theropoda</taxon>
        <taxon>Coelurosauria</taxon>
        <taxon>Aves</taxon>
        <taxon>Neognathae</taxon>
        <taxon>Galloanserae</taxon>
        <taxon>Galliformes</taxon>
        <taxon>Phasianidae</taxon>
        <taxon>Phasianinae</taxon>
        <taxon>Gallus</taxon>
    </lineage>
</organism>
<dbReference type="PROSITE" id="PS01346">
    <property type="entry name" value="CLAUDIN"/>
    <property type="match status" value="1"/>
</dbReference>
<dbReference type="GO" id="GO:0007155">
    <property type="term" value="P:cell adhesion"/>
    <property type="evidence" value="ECO:0000318"/>
    <property type="project" value="GO_Central"/>
</dbReference>
<evidence type="ECO:0000256" key="3">
    <source>
        <dbReference type="ARBA" id="ARBA00022475"/>
    </source>
</evidence>
<sequence length="248" mass="27127">MASSSLQICSLLLALAGFTILLLTTMSNRWKISDTTAVLVPSEWISEGLWMDCGTTDFGAIQCMKFLHMLSSESLSQWYILIFHCHGVYIVTVLFQSHVQACRTLMIISILLGFKAAVISLLGLKCTNVGLSDEDEKVKVAVTGGFLFILGGLCSMVAVSWYAAMITAPFFNPLYTGTKYKLGDALYLGWAGSVLCMLGGIFLTCPCKGKEKQEYSASKYRYSAGQASGQQQIYTEDAETVSSPKEYI</sequence>
<proteinExistence type="evidence at protein level"/>